<evidence type="ECO:0000313" key="5">
    <source>
        <dbReference type="EMBL" id="KAF7541217.1"/>
    </source>
</evidence>
<dbReference type="InterPro" id="IPR051164">
    <property type="entry name" value="NmrA-like_oxidored"/>
</dbReference>
<accession>A0A9P5LB22</accession>
<reference evidence="5" key="1">
    <citation type="submission" date="2020-03" db="EMBL/GenBank/DDBJ databases">
        <title>Draft Genome Sequence of Cylindrodendrum hubeiense.</title>
        <authorList>
            <person name="Buettner E."/>
            <person name="Kellner H."/>
        </authorList>
    </citation>
    <scope>NUCLEOTIDE SEQUENCE</scope>
    <source>
        <strain evidence="5">IHI 201604</strain>
    </source>
</reference>
<dbReference type="EMBL" id="JAANBB010000499">
    <property type="protein sequence ID" value="KAF7541217.1"/>
    <property type="molecule type" value="Genomic_DNA"/>
</dbReference>
<dbReference type="SUPFAM" id="SSF51735">
    <property type="entry name" value="NAD(P)-binding Rossmann-fold domains"/>
    <property type="match status" value="1"/>
</dbReference>
<comment type="similarity">
    <text evidence="1">Belongs to the NmrA-type oxidoreductase family.</text>
</comment>
<keyword evidence="6" id="KW-1185">Reference proteome</keyword>
<dbReference type="GO" id="GO:0016491">
    <property type="term" value="F:oxidoreductase activity"/>
    <property type="evidence" value="ECO:0007669"/>
    <property type="project" value="UniProtKB-KW"/>
</dbReference>
<feature type="domain" description="NmrA-like" evidence="4">
    <location>
        <begin position="4"/>
        <end position="276"/>
    </location>
</feature>
<dbReference type="InterPro" id="IPR008030">
    <property type="entry name" value="NmrA-like"/>
</dbReference>
<dbReference type="AlphaFoldDB" id="A0A9P5LB22"/>
<name>A0A9P5LB22_9HYPO</name>
<evidence type="ECO:0000313" key="6">
    <source>
        <dbReference type="Proteomes" id="UP000722485"/>
    </source>
</evidence>
<evidence type="ECO:0000256" key="1">
    <source>
        <dbReference type="ARBA" id="ARBA00006328"/>
    </source>
</evidence>
<comment type="caution">
    <text evidence="5">The sequence shown here is derived from an EMBL/GenBank/DDBJ whole genome shotgun (WGS) entry which is preliminary data.</text>
</comment>
<dbReference type="InterPro" id="IPR036291">
    <property type="entry name" value="NAD(P)-bd_dom_sf"/>
</dbReference>
<sequence length="308" mass="33776">MSPSQVFVCGATGTQGGALARCLRAKNVEVHALARDPTSDKAKALETLGVKLWHGDYDNNEALEAATAGCGTIFINLMPDLKNLASETVWAKSIIAAGKAAGAKHIIYSSGFGVGQLEKLRFLDQQGFVAMVLRSKQGIEREVREAGYEHWTILRPGNFMANFLEPFVRMYAGLVEQGVWATALTRETVLPMVDTKTIGLFACAAVLEPERFSSKEVAFADELVGVDALLEQVSKASGRELKAVYLTEEEIEAQISTNIFLGGQLAMRDMSRLVNMDEVKEWGIPLGTFKEYLERENERVNETYNSSA</sequence>
<proteinExistence type="inferred from homology"/>
<evidence type="ECO:0000256" key="2">
    <source>
        <dbReference type="ARBA" id="ARBA00022857"/>
    </source>
</evidence>
<keyword evidence="3" id="KW-0560">Oxidoreductase</keyword>
<dbReference type="Gene3D" id="3.40.50.720">
    <property type="entry name" value="NAD(P)-binding Rossmann-like Domain"/>
    <property type="match status" value="1"/>
</dbReference>
<evidence type="ECO:0000256" key="3">
    <source>
        <dbReference type="ARBA" id="ARBA00023002"/>
    </source>
</evidence>
<keyword evidence="2" id="KW-0521">NADP</keyword>
<organism evidence="5 6">
    <name type="scientific">Cylindrodendrum hubeiense</name>
    <dbReference type="NCBI Taxonomy" id="595255"/>
    <lineage>
        <taxon>Eukaryota</taxon>
        <taxon>Fungi</taxon>
        <taxon>Dikarya</taxon>
        <taxon>Ascomycota</taxon>
        <taxon>Pezizomycotina</taxon>
        <taxon>Sordariomycetes</taxon>
        <taxon>Hypocreomycetidae</taxon>
        <taxon>Hypocreales</taxon>
        <taxon>Nectriaceae</taxon>
        <taxon>Cylindrodendrum</taxon>
    </lineage>
</organism>
<dbReference type="OrthoDB" id="419598at2759"/>
<dbReference type="Proteomes" id="UP000722485">
    <property type="component" value="Unassembled WGS sequence"/>
</dbReference>
<dbReference type="Pfam" id="PF05368">
    <property type="entry name" value="NmrA"/>
    <property type="match status" value="1"/>
</dbReference>
<dbReference type="PANTHER" id="PTHR42748:SF30">
    <property type="entry name" value="NMRA-LIKE DOMAIN-CONTAINING PROTEIN"/>
    <property type="match status" value="1"/>
</dbReference>
<protein>
    <recommendedName>
        <fullName evidence="4">NmrA-like domain-containing protein</fullName>
    </recommendedName>
</protein>
<dbReference type="PANTHER" id="PTHR42748">
    <property type="entry name" value="NITROGEN METABOLITE REPRESSION PROTEIN NMRA FAMILY MEMBER"/>
    <property type="match status" value="1"/>
</dbReference>
<evidence type="ECO:0000259" key="4">
    <source>
        <dbReference type="Pfam" id="PF05368"/>
    </source>
</evidence>
<gene>
    <name evidence="5" type="ORF">G7Z17_g12002</name>
</gene>
<dbReference type="GO" id="GO:0005634">
    <property type="term" value="C:nucleus"/>
    <property type="evidence" value="ECO:0007669"/>
    <property type="project" value="TreeGrafter"/>
</dbReference>